<reference evidence="1 2" key="1">
    <citation type="submission" date="2019-12" db="EMBL/GenBank/DDBJ databases">
        <title>Complete genome sequence of Algicella marina strain 9Alg 56(T) isolated from the red alga Tichocarpus crinitus.</title>
        <authorList>
            <person name="Kim S.-G."/>
            <person name="Nedashkovskaya O.I."/>
        </authorList>
    </citation>
    <scope>NUCLEOTIDE SEQUENCE [LARGE SCALE GENOMIC DNA]</scope>
    <source>
        <strain evidence="1 2">9Alg 56</strain>
    </source>
</reference>
<organism evidence="1 2">
    <name type="scientific">Algicella marina</name>
    <dbReference type="NCBI Taxonomy" id="2683284"/>
    <lineage>
        <taxon>Bacteria</taxon>
        <taxon>Pseudomonadati</taxon>
        <taxon>Pseudomonadota</taxon>
        <taxon>Alphaproteobacteria</taxon>
        <taxon>Rhodobacterales</taxon>
        <taxon>Paracoccaceae</taxon>
        <taxon>Algicella</taxon>
    </lineage>
</organism>
<dbReference type="KEGG" id="amaq:GO499_15795"/>
<proteinExistence type="predicted"/>
<dbReference type="EMBL" id="CP046620">
    <property type="protein sequence ID" value="QHQ36530.1"/>
    <property type="molecule type" value="Genomic_DNA"/>
</dbReference>
<evidence type="ECO:0000313" key="1">
    <source>
        <dbReference type="EMBL" id="QHQ36530.1"/>
    </source>
</evidence>
<name>A0A6P1T498_9RHOB</name>
<protein>
    <recommendedName>
        <fullName evidence="3">Alpha/beta hydrolase</fullName>
    </recommendedName>
</protein>
<dbReference type="RefSeq" id="WP_161863076.1">
    <property type="nucleotide sequence ID" value="NZ_CP046620.1"/>
</dbReference>
<dbReference type="Proteomes" id="UP000464495">
    <property type="component" value="Chromosome"/>
</dbReference>
<dbReference type="SUPFAM" id="SSF53474">
    <property type="entry name" value="alpha/beta-Hydrolases"/>
    <property type="match status" value="1"/>
</dbReference>
<evidence type="ECO:0008006" key="3">
    <source>
        <dbReference type="Google" id="ProtNLM"/>
    </source>
</evidence>
<dbReference type="InterPro" id="IPR029058">
    <property type="entry name" value="AB_hydrolase_fold"/>
</dbReference>
<accession>A0A6P1T498</accession>
<sequence>MLNLRKGIQRIRERLRTECLFEDGTLYISAIPGTGTEAVVVFTSLNGNYAARGGQSEFIGTASKGGERACIFVTDKTQSWYQTKGLAEKVVEVVRGQLDAWGSQRVLAVGYSMGAYGAMRLAKRLGVHSVLAFGPQYHPDPELVPGDPRWPEERGAIAEFTLGPVGEEMSDDIAYYVLHGRQGCDILHWSRFPQGPNIRHFIVPMIGHAVTPKLKEAGALPALFDAAFEDRFQKFRKVIWQVKARLRQPGETWETHPNHWYYKEILKVPHPDDVRGAAQ</sequence>
<gene>
    <name evidence="1" type="ORF">GO499_15795</name>
</gene>
<keyword evidence="2" id="KW-1185">Reference proteome</keyword>
<dbReference type="Gene3D" id="3.40.50.1820">
    <property type="entry name" value="alpha/beta hydrolase"/>
    <property type="match status" value="1"/>
</dbReference>
<dbReference type="AlphaFoldDB" id="A0A6P1T498"/>
<evidence type="ECO:0000313" key="2">
    <source>
        <dbReference type="Proteomes" id="UP000464495"/>
    </source>
</evidence>